<dbReference type="InterPro" id="IPR035328">
    <property type="entry name" value="DUF3048_C"/>
</dbReference>
<sequence length="386" mass="43130">MDKRFVVVAAILMYGITAYFSYGFFSPIIAKSGQANTSLPVADTVIEAETDSGEFTGKKDQECPLNGEMLTAQHRSNWEKRRPLGVMIENSTSARPQSGLTSADVIFEFVAEGGITRFLSVFYCKDAKFVGPVRSARMYFINELQGFGNYPLYAHVGGANTPGPANALGEIEKLGWANYNDLNQFSIPYPTYWRDYSRLKDVDTEHTMYSSTSKLWGFAAEKRRLTDVNDDKEKWDDGFTAWTFADDESNKGTTTAISYDFWAGKASYSVSWTYDATTNSYIRSHGDRVAHTDLNNKQSISSKNLIVMFVKESKARDGYEGGHLLYGTQGKGDALVFQNGDVTKATWKKTKETDLVRFYDTSGEEISMIRGQIWISGVPTGNTVTY</sequence>
<feature type="domain" description="DUF3048" evidence="2">
    <location>
        <begin position="76"/>
        <end position="222"/>
    </location>
</feature>
<feature type="domain" description="DUF3048" evidence="3">
    <location>
        <begin position="266"/>
        <end position="375"/>
    </location>
</feature>
<keyword evidence="1" id="KW-0472">Membrane</keyword>
<feature type="transmembrane region" description="Helical" evidence="1">
    <location>
        <begin position="5"/>
        <end position="25"/>
    </location>
</feature>
<evidence type="ECO:0008006" key="6">
    <source>
        <dbReference type="Google" id="ProtNLM"/>
    </source>
</evidence>
<dbReference type="Proteomes" id="UP000178098">
    <property type="component" value="Unassembled WGS sequence"/>
</dbReference>
<evidence type="ECO:0000259" key="3">
    <source>
        <dbReference type="Pfam" id="PF17479"/>
    </source>
</evidence>
<name>A0A1F7HH54_9BACT</name>
<dbReference type="EMBL" id="MFZT01000029">
    <property type="protein sequence ID" value="OGK30344.1"/>
    <property type="molecule type" value="Genomic_DNA"/>
</dbReference>
<accession>A0A1F7HH54</accession>
<dbReference type="SUPFAM" id="SSF159774">
    <property type="entry name" value="YerB-like"/>
    <property type="match status" value="1"/>
</dbReference>
<evidence type="ECO:0000256" key="1">
    <source>
        <dbReference type="SAM" id="Phobius"/>
    </source>
</evidence>
<evidence type="ECO:0000313" key="4">
    <source>
        <dbReference type="EMBL" id="OGK30344.1"/>
    </source>
</evidence>
<gene>
    <name evidence="4" type="ORF">A3D08_03745</name>
</gene>
<evidence type="ECO:0000313" key="5">
    <source>
        <dbReference type="Proteomes" id="UP000178098"/>
    </source>
</evidence>
<dbReference type="InterPro" id="IPR023158">
    <property type="entry name" value="YerB-like_sf"/>
</dbReference>
<dbReference type="Gene3D" id="3.50.90.10">
    <property type="entry name" value="YerB-like"/>
    <property type="match status" value="1"/>
</dbReference>
<protein>
    <recommendedName>
        <fullName evidence="6">DUF3048 domain-containing protein</fullName>
    </recommendedName>
</protein>
<keyword evidence="1" id="KW-0812">Transmembrane</keyword>
<dbReference type="InterPro" id="IPR021416">
    <property type="entry name" value="DUF3048_N"/>
</dbReference>
<proteinExistence type="predicted"/>
<dbReference type="Pfam" id="PF17479">
    <property type="entry name" value="DUF3048_C"/>
    <property type="match status" value="1"/>
</dbReference>
<organism evidence="4 5">
    <name type="scientific">Candidatus Roizmanbacteria bacterium RIFCSPHIGHO2_02_FULL_43_11</name>
    <dbReference type="NCBI Taxonomy" id="1802043"/>
    <lineage>
        <taxon>Bacteria</taxon>
        <taxon>Candidatus Roizmaniibacteriota</taxon>
    </lineage>
</organism>
<keyword evidence="1" id="KW-1133">Transmembrane helix</keyword>
<dbReference type="AlphaFoldDB" id="A0A1F7HH54"/>
<reference evidence="4 5" key="1">
    <citation type="journal article" date="2016" name="Nat. Commun.">
        <title>Thousands of microbial genomes shed light on interconnected biogeochemical processes in an aquifer system.</title>
        <authorList>
            <person name="Anantharaman K."/>
            <person name="Brown C.T."/>
            <person name="Hug L.A."/>
            <person name="Sharon I."/>
            <person name="Castelle C.J."/>
            <person name="Probst A.J."/>
            <person name="Thomas B.C."/>
            <person name="Singh A."/>
            <person name="Wilkins M.J."/>
            <person name="Karaoz U."/>
            <person name="Brodie E.L."/>
            <person name="Williams K.H."/>
            <person name="Hubbard S.S."/>
            <person name="Banfield J.F."/>
        </authorList>
    </citation>
    <scope>NUCLEOTIDE SEQUENCE [LARGE SCALE GENOMIC DNA]</scope>
</reference>
<dbReference type="Pfam" id="PF11258">
    <property type="entry name" value="DUF3048"/>
    <property type="match status" value="1"/>
</dbReference>
<comment type="caution">
    <text evidence="4">The sequence shown here is derived from an EMBL/GenBank/DDBJ whole genome shotgun (WGS) entry which is preliminary data.</text>
</comment>
<evidence type="ECO:0000259" key="2">
    <source>
        <dbReference type="Pfam" id="PF11258"/>
    </source>
</evidence>